<name>A0ABV9D4K6_9GAMM</name>
<feature type="compositionally biased region" description="Basic and acidic residues" evidence="1">
    <location>
        <begin position="131"/>
        <end position="148"/>
    </location>
</feature>
<dbReference type="PANTHER" id="PTHR35335">
    <property type="entry name" value="UPF0716 PROTEIN FXSA"/>
    <property type="match status" value="1"/>
</dbReference>
<dbReference type="Pfam" id="PF04186">
    <property type="entry name" value="FxsA"/>
    <property type="match status" value="1"/>
</dbReference>
<protein>
    <submittedName>
        <fullName evidence="2">FxsA family protein</fullName>
    </submittedName>
</protein>
<dbReference type="NCBIfam" id="NF008528">
    <property type="entry name" value="PRK11463.1-2"/>
    <property type="match status" value="1"/>
</dbReference>
<feature type="region of interest" description="Disordered" evidence="1">
    <location>
        <begin position="121"/>
        <end position="176"/>
    </location>
</feature>
<accession>A0ABV9D4K6</accession>
<comment type="caution">
    <text evidence="2">The sequence shown here is derived from an EMBL/GenBank/DDBJ whole genome shotgun (WGS) entry which is preliminary data.</text>
</comment>
<proteinExistence type="predicted"/>
<reference evidence="3" key="1">
    <citation type="journal article" date="2019" name="Int. J. Syst. Evol. Microbiol.">
        <title>The Global Catalogue of Microorganisms (GCM) 10K type strain sequencing project: providing services to taxonomists for standard genome sequencing and annotation.</title>
        <authorList>
            <consortium name="The Broad Institute Genomics Platform"/>
            <consortium name="The Broad Institute Genome Sequencing Center for Infectious Disease"/>
            <person name="Wu L."/>
            <person name="Ma J."/>
        </authorList>
    </citation>
    <scope>NUCLEOTIDE SEQUENCE [LARGE SCALE GENOMIC DNA]</scope>
    <source>
        <strain evidence="3">CGMCC 1.12121</strain>
    </source>
</reference>
<feature type="compositionally biased region" description="Polar residues" evidence="1">
    <location>
        <begin position="149"/>
        <end position="159"/>
    </location>
</feature>
<dbReference type="PANTHER" id="PTHR35335:SF1">
    <property type="entry name" value="UPF0716 PROTEIN FXSA"/>
    <property type="match status" value="1"/>
</dbReference>
<organism evidence="2 3">
    <name type="scientific">Chromohalobacter sarecensis</name>
    <dbReference type="NCBI Taxonomy" id="245294"/>
    <lineage>
        <taxon>Bacteria</taxon>
        <taxon>Pseudomonadati</taxon>
        <taxon>Pseudomonadota</taxon>
        <taxon>Gammaproteobacteria</taxon>
        <taxon>Oceanospirillales</taxon>
        <taxon>Halomonadaceae</taxon>
        <taxon>Chromohalobacter</taxon>
    </lineage>
</organism>
<dbReference type="Proteomes" id="UP001596030">
    <property type="component" value="Unassembled WGS sequence"/>
</dbReference>
<keyword evidence="3" id="KW-1185">Reference proteome</keyword>
<gene>
    <name evidence="2" type="ORF">ACFO0U_12300</name>
</gene>
<feature type="compositionally biased region" description="Polar residues" evidence="1">
    <location>
        <begin position="121"/>
        <end position="130"/>
    </location>
</feature>
<evidence type="ECO:0000313" key="2">
    <source>
        <dbReference type="EMBL" id="MFC4539552.1"/>
    </source>
</evidence>
<dbReference type="RefSeq" id="WP_246970278.1">
    <property type="nucleotide sequence ID" value="NZ_JAKGAN010000003.1"/>
</dbReference>
<evidence type="ECO:0000313" key="3">
    <source>
        <dbReference type="Proteomes" id="UP001596030"/>
    </source>
</evidence>
<dbReference type="InterPro" id="IPR007313">
    <property type="entry name" value="FxsA"/>
</dbReference>
<evidence type="ECO:0000256" key="1">
    <source>
        <dbReference type="SAM" id="MobiDB-lite"/>
    </source>
</evidence>
<dbReference type="EMBL" id="JBHSEU010000020">
    <property type="protein sequence ID" value="MFC4539552.1"/>
    <property type="molecule type" value="Genomic_DNA"/>
</dbReference>
<sequence length="176" mass="19024">MPLLLFITLFGLLDFVVLFAIGGQIGLLPTLALVLLSGALGLHLIRREGVQTLQRAQARFAQGEIPSDELITGAALIFGGALLVAPGFLSDGLGLLCLIPSSRRLLGRGLQRGGWRSRIFTMSSGGTTQEKATDSEWHEHTRRTDKTSQNKTSQNSQADAEQPIEGDYIGKDDSRH</sequence>